<evidence type="ECO:0000313" key="9">
    <source>
        <dbReference type="EMBL" id="MBC8540591.1"/>
    </source>
</evidence>
<dbReference type="RefSeq" id="WP_249311760.1">
    <property type="nucleotide sequence ID" value="NZ_JACRSU010000002.1"/>
</dbReference>
<dbReference type="Gene3D" id="1.10.150.130">
    <property type="match status" value="1"/>
</dbReference>
<dbReference type="Pfam" id="PF00589">
    <property type="entry name" value="Phage_integrase"/>
    <property type="match status" value="1"/>
</dbReference>
<protein>
    <submittedName>
        <fullName evidence="9">Site-specific integrase</fullName>
    </submittedName>
</protein>
<evidence type="ECO:0000256" key="3">
    <source>
        <dbReference type="ARBA" id="ARBA00022908"/>
    </source>
</evidence>
<dbReference type="SUPFAM" id="SSF56349">
    <property type="entry name" value="DNA breaking-rejoining enzymes"/>
    <property type="match status" value="1"/>
</dbReference>
<dbReference type="PANTHER" id="PTHR30349">
    <property type="entry name" value="PHAGE INTEGRASE-RELATED"/>
    <property type="match status" value="1"/>
</dbReference>
<evidence type="ECO:0000259" key="8">
    <source>
        <dbReference type="PROSITE" id="PS51900"/>
    </source>
</evidence>
<dbReference type="InterPro" id="IPR004107">
    <property type="entry name" value="Integrase_SAM-like_N"/>
</dbReference>
<dbReference type="GO" id="GO:0015074">
    <property type="term" value="P:DNA integration"/>
    <property type="evidence" value="ECO:0007669"/>
    <property type="project" value="UniProtKB-KW"/>
</dbReference>
<dbReference type="Gene3D" id="1.10.443.10">
    <property type="entry name" value="Intergrase catalytic core"/>
    <property type="match status" value="1"/>
</dbReference>
<dbReference type="GO" id="GO:0006310">
    <property type="term" value="P:DNA recombination"/>
    <property type="evidence" value="ECO:0007669"/>
    <property type="project" value="UniProtKB-KW"/>
</dbReference>
<keyword evidence="3" id="KW-0229">DNA integration</keyword>
<dbReference type="Pfam" id="PF14659">
    <property type="entry name" value="Phage_int_SAM_3"/>
    <property type="match status" value="1"/>
</dbReference>
<keyword evidence="10" id="KW-1185">Reference proteome</keyword>
<dbReference type="CDD" id="cd01189">
    <property type="entry name" value="INT_ICEBs1_C_like"/>
    <property type="match status" value="1"/>
</dbReference>
<dbReference type="InterPro" id="IPR044068">
    <property type="entry name" value="CB"/>
</dbReference>
<sequence length="349" mass="39597">MARRGENIYKRKDGRYEGRYIKFYNSAGKAVYGYLYSKSYTDLKERLKSCKTEKWGASKGMNIPLGEWMNTWLSSLGTTRKPTTQRVYKSHIENHINPALGAIPLKKLNAEQIQNFVNDLNLSAATVKTIFATLKSALISAGGVAPQVWSGVKMPKSEKFITRVLSVEEQKRLENALSGDSDIGIFLCLYTGLRIGELCALRWEDIHLERAVLTVNGTQARTEKGVEIISPKSKSAKREIPLPPFLLEKIKRLPRTGEFVISRFGRPFDIRTYRRHFKHILNKAGLPDIKFHALRHTFATRALEVGMDYKTLSEILGHSTVSITLDLYAHSLNEHKKKQMNKLGGIFQL</sequence>
<comment type="similarity">
    <text evidence="2">Belongs to the 'phage' integrase family.</text>
</comment>
<dbReference type="AlphaFoldDB" id="A0A926HZ88"/>
<reference evidence="9" key="1">
    <citation type="submission" date="2020-08" db="EMBL/GenBank/DDBJ databases">
        <title>Genome public.</title>
        <authorList>
            <person name="Liu C."/>
            <person name="Sun Q."/>
        </authorList>
    </citation>
    <scope>NUCLEOTIDE SEQUENCE</scope>
    <source>
        <strain evidence="9">H8</strain>
    </source>
</reference>
<feature type="domain" description="Tyr recombinase" evidence="7">
    <location>
        <begin position="160"/>
        <end position="341"/>
    </location>
</feature>
<dbReference type="InterPro" id="IPR013762">
    <property type="entry name" value="Integrase-like_cat_sf"/>
</dbReference>
<evidence type="ECO:0000256" key="6">
    <source>
        <dbReference type="PROSITE-ProRule" id="PRU01248"/>
    </source>
</evidence>
<dbReference type="InterPro" id="IPR010998">
    <property type="entry name" value="Integrase_recombinase_N"/>
</dbReference>
<organism evidence="9 10">
    <name type="scientific">Congzhengia minquanensis</name>
    <dbReference type="NCBI Taxonomy" id="2763657"/>
    <lineage>
        <taxon>Bacteria</taxon>
        <taxon>Bacillati</taxon>
        <taxon>Bacillota</taxon>
        <taxon>Clostridia</taxon>
        <taxon>Eubacteriales</taxon>
        <taxon>Oscillospiraceae</taxon>
        <taxon>Congzhengia</taxon>
    </lineage>
</organism>
<comment type="function">
    <text evidence="1">Site-specific tyrosine recombinase, which acts by catalyzing the cutting and rejoining of the recombining DNA molecules.</text>
</comment>
<proteinExistence type="inferred from homology"/>
<accession>A0A926HZ88</accession>
<dbReference type="PROSITE" id="PS51900">
    <property type="entry name" value="CB"/>
    <property type="match status" value="1"/>
</dbReference>
<evidence type="ECO:0000259" key="7">
    <source>
        <dbReference type="PROSITE" id="PS51898"/>
    </source>
</evidence>
<evidence type="ECO:0000256" key="4">
    <source>
        <dbReference type="ARBA" id="ARBA00023125"/>
    </source>
</evidence>
<dbReference type="EMBL" id="JACRSU010000002">
    <property type="protein sequence ID" value="MBC8540591.1"/>
    <property type="molecule type" value="Genomic_DNA"/>
</dbReference>
<name>A0A926HZ88_9FIRM</name>
<dbReference type="InterPro" id="IPR011010">
    <property type="entry name" value="DNA_brk_join_enz"/>
</dbReference>
<keyword evidence="4 6" id="KW-0238">DNA-binding</keyword>
<comment type="caution">
    <text evidence="9">The sequence shown here is derived from an EMBL/GenBank/DDBJ whole genome shotgun (WGS) entry which is preliminary data.</text>
</comment>
<evidence type="ECO:0000256" key="5">
    <source>
        <dbReference type="ARBA" id="ARBA00023172"/>
    </source>
</evidence>
<dbReference type="PANTHER" id="PTHR30349:SF64">
    <property type="entry name" value="PROPHAGE INTEGRASE INTD-RELATED"/>
    <property type="match status" value="1"/>
</dbReference>
<evidence type="ECO:0000313" key="10">
    <source>
        <dbReference type="Proteomes" id="UP000611762"/>
    </source>
</evidence>
<evidence type="ECO:0000256" key="1">
    <source>
        <dbReference type="ARBA" id="ARBA00003283"/>
    </source>
</evidence>
<evidence type="ECO:0000256" key="2">
    <source>
        <dbReference type="ARBA" id="ARBA00008857"/>
    </source>
</evidence>
<keyword evidence="5" id="KW-0233">DNA recombination</keyword>
<dbReference type="InterPro" id="IPR002104">
    <property type="entry name" value="Integrase_catalytic"/>
</dbReference>
<dbReference type="Proteomes" id="UP000611762">
    <property type="component" value="Unassembled WGS sequence"/>
</dbReference>
<dbReference type="PROSITE" id="PS51898">
    <property type="entry name" value="TYR_RECOMBINASE"/>
    <property type="match status" value="1"/>
</dbReference>
<dbReference type="GO" id="GO:0003677">
    <property type="term" value="F:DNA binding"/>
    <property type="evidence" value="ECO:0007669"/>
    <property type="project" value="UniProtKB-UniRule"/>
</dbReference>
<gene>
    <name evidence="9" type="ORF">H8698_06340</name>
</gene>
<dbReference type="InterPro" id="IPR050090">
    <property type="entry name" value="Tyrosine_recombinase_XerCD"/>
</dbReference>
<feature type="domain" description="Core-binding (CB)" evidence="8">
    <location>
        <begin position="63"/>
        <end position="142"/>
    </location>
</feature>